<name>A0A8H4L4A9_9HYPO</name>
<keyword evidence="2" id="KW-0479">Metal-binding</keyword>
<reference evidence="4 5" key="1">
    <citation type="submission" date="2020-01" db="EMBL/GenBank/DDBJ databases">
        <title>Identification and distribution of gene clusters putatively required for synthesis of sphingolipid metabolism inhibitors in phylogenetically diverse species of the filamentous fungus Fusarium.</title>
        <authorList>
            <person name="Kim H.-S."/>
            <person name="Busman M."/>
            <person name="Brown D.W."/>
            <person name="Divon H."/>
            <person name="Uhlig S."/>
            <person name="Proctor R.H."/>
        </authorList>
    </citation>
    <scope>NUCLEOTIDE SEQUENCE [LARGE SCALE GENOMIC DNA]</scope>
    <source>
        <strain evidence="4 5">NRRL 20459</strain>
    </source>
</reference>
<dbReference type="PANTHER" id="PTHR24305">
    <property type="entry name" value="CYTOCHROME P450"/>
    <property type="match status" value="1"/>
</dbReference>
<evidence type="ECO:0000313" key="4">
    <source>
        <dbReference type="EMBL" id="KAF4461375.1"/>
    </source>
</evidence>
<evidence type="ECO:0000256" key="1">
    <source>
        <dbReference type="ARBA" id="ARBA00022617"/>
    </source>
</evidence>
<keyword evidence="1" id="KW-0349">Heme</keyword>
<evidence type="ECO:0000256" key="2">
    <source>
        <dbReference type="ARBA" id="ARBA00022723"/>
    </source>
</evidence>
<dbReference type="InterPro" id="IPR001128">
    <property type="entry name" value="Cyt_P450"/>
</dbReference>
<keyword evidence="5" id="KW-1185">Reference proteome</keyword>
<dbReference type="InterPro" id="IPR050121">
    <property type="entry name" value="Cytochrome_P450_monoxygenase"/>
</dbReference>
<dbReference type="OrthoDB" id="200954at2759"/>
<dbReference type="EMBL" id="JAADYS010001733">
    <property type="protein sequence ID" value="KAF4461375.1"/>
    <property type="molecule type" value="Genomic_DNA"/>
</dbReference>
<dbReference type="GO" id="GO:0020037">
    <property type="term" value="F:heme binding"/>
    <property type="evidence" value="ECO:0007669"/>
    <property type="project" value="InterPro"/>
</dbReference>
<evidence type="ECO:0000256" key="3">
    <source>
        <dbReference type="ARBA" id="ARBA00023004"/>
    </source>
</evidence>
<dbReference type="GO" id="GO:0004497">
    <property type="term" value="F:monooxygenase activity"/>
    <property type="evidence" value="ECO:0007669"/>
    <property type="project" value="InterPro"/>
</dbReference>
<dbReference type="GO" id="GO:0005506">
    <property type="term" value="F:iron ion binding"/>
    <property type="evidence" value="ECO:0007669"/>
    <property type="project" value="InterPro"/>
</dbReference>
<comment type="caution">
    <text evidence="4">The sequence shown here is derived from an EMBL/GenBank/DDBJ whole genome shotgun (WGS) entry which is preliminary data.</text>
</comment>
<dbReference type="Gene3D" id="1.10.630.10">
    <property type="entry name" value="Cytochrome P450"/>
    <property type="match status" value="1"/>
</dbReference>
<organism evidence="4 5">
    <name type="scientific">Fusarium albosuccineum</name>
    <dbReference type="NCBI Taxonomy" id="1237068"/>
    <lineage>
        <taxon>Eukaryota</taxon>
        <taxon>Fungi</taxon>
        <taxon>Dikarya</taxon>
        <taxon>Ascomycota</taxon>
        <taxon>Pezizomycotina</taxon>
        <taxon>Sordariomycetes</taxon>
        <taxon>Hypocreomycetidae</taxon>
        <taxon>Hypocreales</taxon>
        <taxon>Nectriaceae</taxon>
        <taxon>Fusarium</taxon>
        <taxon>Fusarium decemcellulare species complex</taxon>
    </lineage>
</organism>
<evidence type="ECO:0000313" key="5">
    <source>
        <dbReference type="Proteomes" id="UP000554235"/>
    </source>
</evidence>
<accession>A0A8H4L4A9</accession>
<dbReference type="PANTHER" id="PTHR24305:SF172">
    <property type="entry name" value="P450, PUTATIVE (EUROFUNG)-RELATED"/>
    <property type="match status" value="1"/>
</dbReference>
<dbReference type="SUPFAM" id="SSF48264">
    <property type="entry name" value="Cytochrome P450"/>
    <property type="match status" value="1"/>
</dbReference>
<keyword evidence="3" id="KW-0408">Iron</keyword>
<proteinExistence type="predicted"/>
<sequence>MLKRASLQAPQHVDRLRREIDRILEPDEVIAPYDKVKDLPFLRACIDESLRIIPPTSTRLPRRTPAEGTQILDKGIVGDISVNMTIYAAHRDLKIFPDPETSAVSSRYLCSYSITSCVICNSGHSTNIDTVSLSVTVAFAVGGLLGDTLFYLPPQSFVSEDYDEAVKFVLIEPNRDRLLGLGIGKVYEFFAIDKGLRTGTGGEGYDHSYGHGD</sequence>
<dbReference type="Proteomes" id="UP000554235">
    <property type="component" value="Unassembled WGS sequence"/>
</dbReference>
<dbReference type="Pfam" id="PF00067">
    <property type="entry name" value="p450"/>
    <property type="match status" value="1"/>
</dbReference>
<dbReference type="GO" id="GO:0016705">
    <property type="term" value="F:oxidoreductase activity, acting on paired donors, with incorporation or reduction of molecular oxygen"/>
    <property type="evidence" value="ECO:0007669"/>
    <property type="project" value="InterPro"/>
</dbReference>
<dbReference type="InterPro" id="IPR036396">
    <property type="entry name" value="Cyt_P450_sf"/>
</dbReference>
<dbReference type="AlphaFoldDB" id="A0A8H4L4A9"/>
<protein>
    <submittedName>
        <fullName evidence="4">Cytochrome P450</fullName>
    </submittedName>
</protein>
<gene>
    <name evidence="4" type="ORF">FALBO_11830</name>
</gene>